<evidence type="ECO:0000313" key="1">
    <source>
        <dbReference type="EMBL" id="GGB98179.1"/>
    </source>
</evidence>
<accession>A0ABQ1KF11</accession>
<name>A0ABQ1KF11_9GAMM</name>
<sequence>MISTVWPATGEIGRADQAFGYLPTTAVDLTVRCLEAALFALAEAAAGIERLGWRPAARRLGGGVSGGK</sequence>
<reference evidence="2" key="1">
    <citation type="journal article" date="2019" name="Int. J. Syst. Evol. Microbiol.">
        <title>The Global Catalogue of Microorganisms (GCM) 10K type strain sequencing project: providing services to taxonomists for standard genome sequencing and annotation.</title>
        <authorList>
            <consortium name="The Broad Institute Genomics Platform"/>
            <consortium name="The Broad Institute Genome Sequencing Center for Infectious Disease"/>
            <person name="Wu L."/>
            <person name="Ma J."/>
        </authorList>
    </citation>
    <scope>NUCLEOTIDE SEQUENCE [LARGE SCALE GENOMIC DNA]</scope>
    <source>
        <strain evidence="2">CGMCC 1.15341</strain>
    </source>
</reference>
<proteinExistence type="predicted"/>
<organism evidence="1 2">
    <name type="scientific">Marinobacterium zhoushanense</name>
    <dbReference type="NCBI Taxonomy" id="1679163"/>
    <lineage>
        <taxon>Bacteria</taxon>
        <taxon>Pseudomonadati</taxon>
        <taxon>Pseudomonadota</taxon>
        <taxon>Gammaproteobacteria</taxon>
        <taxon>Oceanospirillales</taxon>
        <taxon>Oceanospirillaceae</taxon>
        <taxon>Marinobacterium</taxon>
    </lineage>
</organism>
<dbReference type="Proteomes" id="UP000629025">
    <property type="component" value="Unassembled WGS sequence"/>
</dbReference>
<keyword evidence="2" id="KW-1185">Reference proteome</keyword>
<protein>
    <submittedName>
        <fullName evidence="1">Uncharacterized protein</fullName>
    </submittedName>
</protein>
<gene>
    <name evidence="1" type="ORF">GCM10011352_25350</name>
</gene>
<evidence type="ECO:0000313" key="2">
    <source>
        <dbReference type="Proteomes" id="UP000629025"/>
    </source>
</evidence>
<dbReference type="EMBL" id="BMIJ01000005">
    <property type="protein sequence ID" value="GGB98179.1"/>
    <property type="molecule type" value="Genomic_DNA"/>
</dbReference>
<comment type="caution">
    <text evidence="1">The sequence shown here is derived from an EMBL/GenBank/DDBJ whole genome shotgun (WGS) entry which is preliminary data.</text>
</comment>